<evidence type="ECO:0000259" key="8">
    <source>
        <dbReference type="PROSITE" id="PS50006"/>
    </source>
</evidence>
<dbReference type="PRINTS" id="PR00053">
    <property type="entry name" value="FORKHEAD"/>
</dbReference>
<dbReference type="Proteomes" id="UP000076154">
    <property type="component" value="Unassembled WGS sequence"/>
</dbReference>
<feature type="region of interest" description="Disordered" evidence="7">
    <location>
        <begin position="341"/>
        <end position="400"/>
    </location>
</feature>
<feature type="region of interest" description="Disordered" evidence="7">
    <location>
        <begin position="615"/>
        <end position="649"/>
    </location>
</feature>
<gene>
    <name evidence="10" type="primary">FHL1</name>
    <name evidence="10" type="ORF">Hypma_009645</name>
</gene>
<dbReference type="Pfam" id="PF00250">
    <property type="entry name" value="Forkhead"/>
    <property type="match status" value="1"/>
</dbReference>
<feature type="domain" description="Fork-head" evidence="9">
    <location>
        <begin position="257"/>
        <end position="367"/>
    </location>
</feature>
<dbReference type="InterPro" id="IPR036388">
    <property type="entry name" value="WH-like_DNA-bd_sf"/>
</dbReference>
<feature type="domain" description="FHA" evidence="8">
    <location>
        <begin position="48"/>
        <end position="114"/>
    </location>
</feature>
<keyword evidence="11" id="KW-1185">Reference proteome</keyword>
<sequence>MDTRTRSATPAAPINVKFEQSPPVQDKISAYYSLVFPHFTFYIQTLSVTIGRRCAPNPNAATSSTAEPHTVDVDLGALKSVSRLHAKIEYDQDEDRFVLVVIGRNGAWVDGVWSGSGTRAPLGERSQIQIASRTFHFVLPPPPPPEDTPSPSSQSSNNRPRSPSVDITSISPPSSQPSHTPPPPADAKLPAPPPDPQLVSPSPPQAKPRSPPAPQPQLPNSNSIGKSNKAATSKKRKKGDVESVLLPKPKPEDMPPKPPFTYAQLIYRAIKAIGEKATLQEICSWIMNTHEYYRYSDASWMSSVRHNLSSSRAFQKLERCGGDRGKGFFWKLDDKHSQALEEQETKNAMAISGSQGGAEGSSRRKKDKALALDPPLKRSVKGDLKGGPLPPPLTSTPRPLKTSTAVTITATQAPTSAITSPTPPEGAIIATAPAATGVFPYPTHSHSNHMATIPQSSSVTSGYSGTPMSAPNPYAAWTMHTMSTVNVGTPTPTSVAMAGVSQPSLSTSATPGPSQHPAPPFRPQVPGQPGAPPVPDVNLPIVLGPIPPTHPDYSPNHPHNSAKEGYMILHERTLILDPDVFGGLTKETLAGLEKMGTMAALQVLKDHMVKALKERRAKGRGRARERGAKRVRSTGTRGGSASVNPAGAPFTNVPLDRKALAASAGHVDASSSGSVGGNDPLSVHAVARTTDPAPMDASGVEQVDVGSPILIVDDSDDEGPAAKRRKVGDVVS</sequence>
<dbReference type="GO" id="GO:0005634">
    <property type="term" value="C:nucleus"/>
    <property type="evidence" value="ECO:0007669"/>
    <property type="project" value="UniProtKB-SubCell"/>
</dbReference>
<dbReference type="PANTHER" id="PTHR45881:SF1">
    <property type="entry name" value="FORK HEAD PROTEIN HOMOLOG 2"/>
    <property type="match status" value="1"/>
</dbReference>
<feature type="region of interest" description="Disordered" evidence="7">
    <location>
        <begin position="498"/>
        <end position="536"/>
    </location>
</feature>
<dbReference type="CDD" id="cd22701">
    <property type="entry name" value="FHA_FKH1-like"/>
    <property type="match status" value="1"/>
</dbReference>
<evidence type="ECO:0000256" key="7">
    <source>
        <dbReference type="SAM" id="MobiDB-lite"/>
    </source>
</evidence>
<evidence type="ECO:0000313" key="10">
    <source>
        <dbReference type="EMBL" id="RDB23270.1"/>
    </source>
</evidence>
<dbReference type="CDD" id="cd00059">
    <property type="entry name" value="FH_FOX"/>
    <property type="match status" value="1"/>
</dbReference>
<evidence type="ECO:0000256" key="4">
    <source>
        <dbReference type="ARBA" id="ARBA00023163"/>
    </source>
</evidence>
<dbReference type="Gene3D" id="1.10.10.10">
    <property type="entry name" value="Winged helix-like DNA-binding domain superfamily/Winged helix DNA-binding domain"/>
    <property type="match status" value="1"/>
</dbReference>
<evidence type="ECO:0000256" key="6">
    <source>
        <dbReference type="PROSITE-ProRule" id="PRU00089"/>
    </source>
</evidence>
<dbReference type="InParanoid" id="A0A369JPV7"/>
<feature type="compositionally biased region" description="Pro residues" evidence="7">
    <location>
        <begin position="139"/>
        <end position="148"/>
    </location>
</feature>
<dbReference type="InterPro" id="IPR000253">
    <property type="entry name" value="FHA_dom"/>
</dbReference>
<feature type="compositionally biased region" description="Polar residues" evidence="7">
    <location>
        <begin position="633"/>
        <end position="643"/>
    </location>
</feature>
<keyword evidence="5 6" id="KW-0539">Nucleus</keyword>
<evidence type="ECO:0000259" key="9">
    <source>
        <dbReference type="PROSITE" id="PS50039"/>
    </source>
</evidence>
<protein>
    <submittedName>
        <fullName evidence="10">Pre-rRNA-processing protein FHL1</fullName>
    </submittedName>
</protein>
<dbReference type="SUPFAM" id="SSF46785">
    <property type="entry name" value="Winged helix' DNA-binding domain"/>
    <property type="match status" value="1"/>
</dbReference>
<dbReference type="PROSITE" id="PS50006">
    <property type="entry name" value="FHA_DOMAIN"/>
    <property type="match status" value="1"/>
</dbReference>
<feature type="compositionally biased region" description="Pro residues" evidence="7">
    <location>
        <begin position="514"/>
        <end position="523"/>
    </location>
</feature>
<feature type="DNA-binding region" description="Fork-head" evidence="6">
    <location>
        <begin position="257"/>
        <end position="367"/>
    </location>
</feature>
<comment type="caution">
    <text evidence="10">The sequence shown here is derived from an EMBL/GenBank/DDBJ whole genome shotgun (WGS) entry which is preliminary data.</text>
</comment>
<dbReference type="InterPro" id="IPR036390">
    <property type="entry name" value="WH_DNA-bd_sf"/>
</dbReference>
<reference evidence="10" key="1">
    <citation type="submission" date="2018-04" db="EMBL/GenBank/DDBJ databases">
        <title>Whole genome sequencing of Hypsizygus marmoreus.</title>
        <authorList>
            <person name="Choi I.-G."/>
            <person name="Min B."/>
            <person name="Kim J.-G."/>
            <person name="Kim S."/>
            <person name="Oh Y.-L."/>
            <person name="Kong W.-S."/>
            <person name="Park H."/>
            <person name="Jeong J."/>
            <person name="Song E.-S."/>
        </authorList>
    </citation>
    <scope>NUCLEOTIDE SEQUENCE [LARGE SCALE GENOMIC DNA]</scope>
    <source>
        <strain evidence="10">51987-8</strain>
    </source>
</reference>
<dbReference type="GO" id="GO:0000981">
    <property type="term" value="F:DNA-binding transcription factor activity, RNA polymerase II-specific"/>
    <property type="evidence" value="ECO:0007669"/>
    <property type="project" value="TreeGrafter"/>
</dbReference>
<comment type="subcellular location">
    <subcellularLocation>
        <location evidence="1 6">Nucleus</location>
    </subcellularLocation>
</comment>
<dbReference type="PROSITE" id="PS50039">
    <property type="entry name" value="FORK_HEAD_3"/>
    <property type="match status" value="1"/>
</dbReference>
<evidence type="ECO:0000256" key="2">
    <source>
        <dbReference type="ARBA" id="ARBA00023015"/>
    </source>
</evidence>
<dbReference type="Pfam" id="PF00498">
    <property type="entry name" value="FHA"/>
    <property type="match status" value="1"/>
</dbReference>
<keyword evidence="4" id="KW-0804">Transcription</keyword>
<dbReference type="InterPro" id="IPR001766">
    <property type="entry name" value="Fork_head_dom"/>
</dbReference>
<dbReference type="GO" id="GO:0000978">
    <property type="term" value="F:RNA polymerase II cis-regulatory region sequence-specific DNA binding"/>
    <property type="evidence" value="ECO:0007669"/>
    <property type="project" value="TreeGrafter"/>
</dbReference>
<organism evidence="10 11">
    <name type="scientific">Hypsizygus marmoreus</name>
    <name type="common">White beech mushroom</name>
    <name type="synonym">Agaricus marmoreus</name>
    <dbReference type="NCBI Taxonomy" id="39966"/>
    <lineage>
        <taxon>Eukaryota</taxon>
        <taxon>Fungi</taxon>
        <taxon>Dikarya</taxon>
        <taxon>Basidiomycota</taxon>
        <taxon>Agaricomycotina</taxon>
        <taxon>Agaricomycetes</taxon>
        <taxon>Agaricomycetidae</taxon>
        <taxon>Agaricales</taxon>
        <taxon>Tricholomatineae</taxon>
        <taxon>Lyophyllaceae</taxon>
        <taxon>Hypsizygus</taxon>
    </lineage>
</organism>
<feature type="compositionally biased region" description="Low complexity" evidence="7">
    <location>
        <begin position="149"/>
        <end position="178"/>
    </location>
</feature>
<dbReference type="SMART" id="SM00339">
    <property type="entry name" value="FH"/>
    <property type="match status" value="1"/>
</dbReference>
<feature type="region of interest" description="Disordered" evidence="7">
    <location>
        <begin position="136"/>
        <end position="258"/>
    </location>
</feature>
<dbReference type="Gene3D" id="2.60.200.20">
    <property type="match status" value="1"/>
</dbReference>
<accession>A0A369JPV7</accession>
<name>A0A369JPV7_HYPMA</name>
<evidence type="ECO:0000256" key="3">
    <source>
        <dbReference type="ARBA" id="ARBA00023125"/>
    </source>
</evidence>
<dbReference type="InterPro" id="IPR008984">
    <property type="entry name" value="SMAD_FHA_dom_sf"/>
</dbReference>
<dbReference type="OrthoDB" id="5954824at2759"/>
<feature type="compositionally biased region" description="Polar residues" evidence="7">
    <location>
        <begin position="501"/>
        <end position="513"/>
    </location>
</feature>
<feature type="compositionally biased region" description="Pro residues" evidence="7">
    <location>
        <begin position="179"/>
        <end position="217"/>
    </location>
</feature>
<feature type="region of interest" description="Disordered" evidence="7">
    <location>
        <begin position="691"/>
        <end position="732"/>
    </location>
</feature>
<dbReference type="EMBL" id="LUEZ02000047">
    <property type="protein sequence ID" value="RDB23270.1"/>
    <property type="molecule type" value="Genomic_DNA"/>
</dbReference>
<evidence type="ECO:0000313" key="11">
    <source>
        <dbReference type="Proteomes" id="UP000076154"/>
    </source>
</evidence>
<dbReference type="STRING" id="39966.A0A369JPV7"/>
<evidence type="ECO:0000256" key="5">
    <source>
        <dbReference type="ARBA" id="ARBA00023242"/>
    </source>
</evidence>
<dbReference type="AlphaFoldDB" id="A0A369JPV7"/>
<dbReference type="PANTHER" id="PTHR45881">
    <property type="entry name" value="CHECKPOINT SUPPRESSOR 1-LIKE, ISOFORM A-RELATED"/>
    <property type="match status" value="1"/>
</dbReference>
<evidence type="ECO:0000256" key="1">
    <source>
        <dbReference type="ARBA" id="ARBA00004123"/>
    </source>
</evidence>
<keyword evidence="3 6" id="KW-0238">DNA-binding</keyword>
<keyword evidence="2" id="KW-0805">Transcription regulation</keyword>
<proteinExistence type="predicted"/>
<dbReference type="SUPFAM" id="SSF49879">
    <property type="entry name" value="SMAD/FHA domain"/>
    <property type="match status" value="1"/>
</dbReference>